<protein>
    <submittedName>
        <fullName evidence="8">O-antigen ligase</fullName>
    </submittedName>
</protein>
<evidence type="ECO:0000313" key="8">
    <source>
        <dbReference type="EMBL" id="SET86149.1"/>
    </source>
</evidence>
<feature type="transmembrane region" description="Helical" evidence="6">
    <location>
        <begin position="12"/>
        <end position="30"/>
    </location>
</feature>
<evidence type="ECO:0000259" key="7">
    <source>
        <dbReference type="Pfam" id="PF04932"/>
    </source>
</evidence>
<evidence type="ECO:0000256" key="2">
    <source>
        <dbReference type="ARBA" id="ARBA00022692"/>
    </source>
</evidence>
<dbReference type="InterPro" id="IPR011990">
    <property type="entry name" value="TPR-like_helical_dom_sf"/>
</dbReference>
<dbReference type="Pfam" id="PF14559">
    <property type="entry name" value="TPR_19"/>
    <property type="match status" value="1"/>
</dbReference>
<proteinExistence type="predicted"/>
<dbReference type="RefSeq" id="WP_093519447.1">
    <property type="nucleotide sequence ID" value="NZ_FOIJ01000005.1"/>
</dbReference>
<name>A0A1I0HQ68_9BACT</name>
<dbReference type="Gene3D" id="1.25.40.10">
    <property type="entry name" value="Tetratricopeptide repeat domain"/>
    <property type="match status" value="1"/>
</dbReference>
<sequence length="866" mass="92742">MPSPSRRTSRYTLGAEAMLAGLAVLGPLALGGAPTWVLWPLVGLSAAAAVLACIGVRRQGRKLHLPLFAPLLGLGAALCLVQLVPLPPGLLAGVSPEAASLREFALVPLGLPAAGPVSLDPPATWRELAKSLAYGLVFLAAVEVCRSQRSRRRLLATLAFTGAGVALLGLGHALLGFDALFGVRAYAHVRPPLVTPFGNPNHLAGFLGLSATVALGLALVHHGVKRLAFFAAAGLSGMGVLLSLSRAGIFFFLVGQGLVAVGLWLQGRSASRRRRSGGLAALLVLCASVGAGGYVAWEKLVVEASTARSMETLRQGKLDLWPMMAEAARAFPVLGMGRGAFEAAFPRYQSEPNPNTLTHPENVALQLAAEFGVPGLVLLGGWVWGFVRLLRRGRLEPLELAVLAGLFALGMHNLFDFSLELPACAVSALVALAAVVRPEGESPPEGTAPAGRWRLPASGALAGAVVLGLLGFGALVPGRHTLAEAEGELSGRLASRAPLEDVRARGLSLIARHPADYLLYGLIGMAYAEGGPAHAGEALAFVNRALFLKPVDAASHRIAARALLALGRRRQAFLEYRLAREAGDPEVLSHEALRQARTVEELQVLTSERPALAWEVAHALAAQPEPMVRTLAWFAWAREHFATAPDAEPLWTHEARLRLVRGELREAAALSGELEQRAPDKLDAQLLRAEVLRAQGQGPEAIRVLERLVPRFPDNVGLAFTLARQLVDEGLTHRAREVMGRAAPFIVDAEQRARLLTLEGACFEREGLLSRALERYQTVTWLAPSPGAQFTVARLQEAMGRYGDAARAVREGVRLLPPEARPGWDAWVARLESQQRQHMEERRQQLLSNPQEEETENLLRPLEQAP</sequence>
<evidence type="ECO:0000313" key="9">
    <source>
        <dbReference type="Proteomes" id="UP000199181"/>
    </source>
</evidence>
<feature type="region of interest" description="Disordered" evidence="5">
    <location>
        <begin position="838"/>
        <end position="866"/>
    </location>
</feature>
<evidence type="ECO:0000256" key="5">
    <source>
        <dbReference type="SAM" id="MobiDB-lite"/>
    </source>
</evidence>
<keyword evidence="8" id="KW-0436">Ligase</keyword>
<feature type="transmembrane region" description="Helical" evidence="6">
    <location>
        <begin position="227"/>
        <end position="243"/>
    </location>
</feature>
<feature type="transmembrane region" description="Helical" evidence="6">
    <location>
        <begin position="36"/>
        <end position="56"/>
    </location>
</feature>
<dbReference type="InterPro" id="IPR007016">
    <property type="entry name" value="O-antigen_ligase-rel_domated"/>
</dbReference>
<evidence type="ECO:0000256" key="6">
    <source>
        <dbReference type="SAM" id="Phobius"/>
    </source>
</evidence>
<feature type="transmembrane region" description="Helical" evidence="6">
    <location>
        <begin position="203"/>
        <end position="220"/>
    </location>
</feature>
<feature type="domain" description="O-antigen ligase-related" evidence="7">
    <location>
        <begin position="232"/>
        <end position="379"/>
    </location>
</feature>
<keyword evidence="3 6" id="KW-1133">Transmembrane helix</keyword>
<dbReference type="EMBL" id="FOIJ01000005">
    <property type="protein sequence ID" value="SET86149.1"/>
    <property type="molecule type" value="Genomic_DNA"/>
</dbReference>
<feature type="transmembrane region" description="Helical" evidence="6">
    <location>
        <begin position="277"/>
        <end position="297"/>
    </location>
</feature>
<feature type="transmembrane region" description="Helical" evidence="6">
    <location>
        <begin position="455"/>
        <end position="476"/>
    </location>
</feature>
<feature type="transmembrane region" description="Helical" evidence="6">
    <location>
        <begin position="128"/>
        <end position="145"/>
    </location>
</feature>
<dbReference type="GO" id="GO:0016874">
    <property type="term" value="F:ligase activity"/>
    <property type="evidence" value="ECO:0007669"/>
    <property type="project" value="UniProtKB-KW"/>
</dbReference>
<dbReference type="PANTHER" id="PTHR37422">
    <property type="entry name" value="TEICHURONIC ACID BIOSYNTHESIS PROTEIN TUAE"/>
    <property type="match status" value="1"/>
</dbReference>
<reference evidence="9" key="1">
    <citation type="submission" date="2016-10" db="EMBL/GenBank/DDBJ databases">
        <authorList>
            <person name="Varghese N."/>
            <person name="Submissions S."/>
        </authorList>
    </citation>
    <scope>NUCLEOTIDE SEQUENCE [LARGE SCALE GENOMIC DNA]</scope>
    <source>
        <strain evidence="9">DSM 16858</strain>
    </source>
</reference>
<evidence type="ECO:0000256" key="3">
    <source>
        <dbReference type="ARBA" id="ARBA00022989"/>
    </source>
</evidence>
<dbReference type="GO" id="GO:0016020">
    <property type="term" value="C:membrane"/>
    <property type="evidence" value="ECO:0007669"/>
    <property type="project" value="UniProtKB-SubCell"/>
</dbReference>
<keyword evidence="4 6" id="KW-0472">Membrane</keyword>
<dbReference type="PANTHER" id="PTHR37422:SF23">
    <property type="entry name" value="TEICHURONIC ACID BIOSYNTHESIS PROTEIN TUAE"/>
    <property type="match status" value="1"/>
</dbReference>
<feature type="transmembrane region" description="Helical" evidence="6">
    <location>
        <begin position="63"/>
        <end position="84"/>
    </location>
</feature>
<evidence type="ECO:0000256" key="1">
    <source>
        <dbReference type="ARBA" id="ARBA00004141"/>
    </source>
</evidence>
<evidence type="ECO:0000256" key="4">
    <source>
        <dbReference type="ARBA" id="ARBA00023136"/>
    </source>
</evidence>
<keyword evidence="9" id="KW-1185">Reference proteome</keyword>
<keyword evidence="2 6" id="KW-0812">Transmembrane</keyword>
<feature type="transmembrane region" description="Helical" evidence="6">
    <location>
        <begin position="371"/>
        <end position="390"/>
    </location>
</feature>
<organism evidence="8 9">
    <name type="scientific">Stigmatella erecta</name>
    <dbReference type="NCBI Taxonomy" id="83460"/>
    <lineage>
        <taxon>Bacteria</taxon>
        <taxon>Pseudomonadati</taxon>
        <taxon>Myxococcota</taxon>
        <taxon>Myxococcia</taxon>
        <taxon>Myxococcales</taxon>
        <taxon>Cystobacterineae</taxon>
        <taxon>Archangiaceae</taxon>
        <taxon>Stigmatella</taxon>
    </lineage>
</organism>
<accession>A0A1I0HQ68</accession>
<feature type="transmembrane region" description="Helical" evidence="6">
    <location>
        <begin position="249"/>
        <end position="265"/>
    </location>
</feature>
<comment type="subcellular location">
    <subcellularLocation>
        <location evidence="1">Membrane</location>
        <topology evidence="1">Multi-pass membrane protein</topology>
    </subcellularLocation>
</comment>
<dbReference type="AlphaFoldDB" id="A0A1I0HQ68"/>
<dbReference type="Pfam" id="PF04932">
    <property type="entry name" value="Wzy_C"/>
    <property type="match status" value="1"/>
</dbReference>
<feature type="transmembrane region" description="Helical" evidence="6">
    <location>
        <begin position="157"/>
        <end position="183"/>
    </location>
</feature>
<gene>
    <name evidence="8" type="ORF">SAMN05443639_10552</name>
</gene>
<dbReference type="InterPro" id="IPR051533">
    <property type="entry name" value="WaaL-like"/>
</dbReference>
<dbReference type="SUPFAM" id="SSF48452">
    <property type="entry name" value="TPR-like"/>
    <property type="match status" value="1"/>
</dbReference>
<dbReference type="Proteomes" id="UP000199181">
    <property type="component" value="Unassembled WGS sequence"/>
</dbReference>